<dbReference type="EMBL" id="BNJG01000001">
    <property type="protein sequence ID" value="GHO51907.1"/>
    <property type="molecule type" value="Genomic_DNA"/>
</dbReference>
<evidence type="ECO:0000256" key="3">
    <source>
        <dbReference type="ARBA" id="ARBA00022741"/>
    </source>
</evidence>
<feature type="repeat" description="WD" evidence="6">
    <location>
        <begin position="662"/>
        <end position="685"/>
    </location>
</feature>
<reference evidence="10 11" key="1">
    <citation type="journal article" date="2021" name="Int. J. Syst. Evol. Microbiol.">
        <title>Reticulibacter mediterranei gen. nov., sp. nov., within the new family Reticulibacteraceae fam. nov., and Ktedonospora formicarum gen. nov., sp. nov., Ktedonobacter robiniae sp. nov., Dictyobacter formicarum sp. nov. and Dictyobacter arantiisoli sp. nov., belonging to the class Ktedonobacteria.</title>
        <authorList>
            <person name="Yabe S."/>
            <person name="Zheng Y."/>
            <person name="Wang C.M."/>
            <person name="Sakai Y."/>
            <person name="Abe K."/>
            <person name="Yokota A."/>
            <person name="Donadio S."/>
            <person name="Cavaletti L."/>
            <person name="Monciardini P."/>
        </authorList>
    </citation>
    <scope>NUCLEOTIDE SEQUENCE [LARGE SCALE GENOMIC DNA]</scope>
    <source>
        <strain evidence="10 11">SOSP1-30</strain>
    </source>
</reference>
<keyword evidence="8" id="KW-1133">Transmembrane helix</keyword>
<dbReference type="InterPro" id="IPR011009">
    <property type="entry name" value="Kinase-like_dom_sf"/>
</dbReference>
<proteinExistence type="predicted"/>
<dbReference type="Gene3D" id="2.130.10.10">
    <property type="entry name" value="YVTN repeat-like/Quinoprotein amine dehydrogenase"/>
    <property type="match status" value="2"/>
</dbReference>
<keyword evidence="6" id="KW-0853">WD repeat</keyword>
<dbReference type="SUPFAM" id="SSF56112">
    <property type="entry name" value="Protein kinase-like (PK-like)"/>
    <property type="match status" value="1"/>
</dbReference>
<dbReference type="InterPro" id="IPR000719">
    <property type="entry name" value="Prot_kinase_dom"/>
</dbReference>
<keyword evidence="5 7" id="KW-0067">ATP-binding</keyword>
<evidence type="ECO:0000256" key="5">
    <source>
        <dbReference type="ARBA" id="ARBA00022840"/>
    </source>
</evidence>
<evidence type="ECO:0000256" key="7">
    <source>
        <dbReference type="PROSITE-ProRule" id="PRU10141"/>
    </source>
</evidence>
<dbReference type="InterPro" id="IPR015943">
    <property type="entry name" value="WD40/YVTN_repeat-like_dom_sf"/>
</dbReference>
<dbReference type="Proteomes" id="UP000654345">
    <property type="component" value="Unassembled WGS sequence"/>
</dbReference>
<keyword evidence="8" id="KW-0472">Membrane</keyword>
<dbReference type="PANTHER" id="PTHR43289">
    <property type="entry name" value="MITOGEN-ACTIVATED PROTEIN KINASE KINASE KINASE 20-RELATED"/>
    <property type="match status" value="1"/>
</dbReference>
<dbReference type="InterPro" id="IPR001680">
    <property type="entry name" value="WD40_rpt"/>
</dbReference>
<keyword evidence="4" id="KW-0418">Kinase</keyword>
<evidence type="ECO:0000256" key="1">
    <source>
        <dbReference type="ARBA" id="ARBA00012513"/>
    </source>
</evidence>
<dbReference type="Pfam" id="PF00400">
    <property type="entry name" value="WD40"/>
    <property type="match status" value="1"/>
</dbReference>
<feature type="repeat" description="WD" evidence="6">
    <location>
        <begin position="579"/>
        <end position="611"/>
    </location>
</feature>
<dbReference type="EC" id="2.7.11.1" evidence="1"/>
<evidence type="ECO:0000256" key="4">
    <source>
        <dbReference type="ARBA" id="ARBA00022777"/>
    </source>
</evidence>
<keyword evidence="11" id="KW-1185">Reference proteome</keyword>
<dbReference type="PROSITE" id="PS00108">
    <property type="entry name" value="PROTEIN_KINASE_ST"/>
    <property type="match status" value="1"/>
</dbReference>
<dbReference type="InterPro" id="IPR024977">
    <property type="entry name" value="Apc4-like_WD40_dom"/>
</dbReference>
<accession>A0ABQ3UGS5</accession>
<gene>
    <name evidence="10" type="ORF">KSB_03820</name>
</gene>
<evidence type="ECO:0000256" key="6">
    <source>
        <dbReference type="PROSITE-ProRule" id="PRU00221"/>
    </source>
</evidence>
<keyword evidence="3 7" id="KW-0547">Nucleotide-binding</keyword>
<comment type="caution">
    <text evidence="10">The sequence shown here is derived from an EMBL/GenBank/DDBJ whole genome shotgun (WGS) entry which is preliminary data.</text>
</comment>
<dbReference type="SMART" id="SM00320">
    <property type="entry name" value="WD40"/>
    <property type="match status" value="4"/>
</dbReference>
<evidence type="ECO:0000313" key="10">
    <source>
        <dbReference type="EMBL" id="GHO51907.1"/>
    </source>
</evidence>
<evidence type="ECO:0000313" key="11">
    <source>
        <dbReference type="Proteomes" id="UP000654345"/>
    </source>
</evidence>
<keyword evidence="2" id="KW-0808">Transferase</keyword>
<evidence type="ECO:0000259" key="9">
    <source>
        <dbReference type="PROSITE" id="PS50011"/>
    </source>
</evidence>
<dbReference type="SMART" id="SM00220">
    <property type="entry name" value="S_TKc"/>
    <property type="match status" value="1"/>
</dbReference>
<name>A0ABQ3UGS5_9CHLR</name>
<evidence type="ECO:0000256" key="8">
    <source>
        <dbReference type="SAM" id="Phobius"/>
    </source>
</evidence>
<dbReference type="Pfam" id="PF00069">
    <property type="entry name" value="Pkinase"/>
    <property type="match status" value="1"/>
</dbReference>
<feature type="binding site" evidence="7">
    <location>
        <position position="41"/>
    </location>
    <ligand>
        <name>ATP</name>
        <dbReference type="ChEBI" id="CHEBI:30616"/>
    </ligand>
</feature>
<dbReference type="SUPFAM" id="SSF82171">
    <property type="entry name" value="DPP6 N-terminal domain-like"/>
    <property type="match status" value="1"/>
</dbReference>
<dbReference type="Gene3D" id="1.10.510.10">
    <property type="entry name" value="Transferase(Phosphotransferase) domain 1"/>
    <property type="match status" value="1"/>
</dbReference>
<dbReference type="Pfam" id="PF12894">
    <property type="entry name" value="ANAPC4_WD40"/>
    <property type="match status" value="1"/>
</dbReference>
<dbReference type="PROSITE" id="PS50082">
    <property type="entry name" value="WD_REPEATS_2"/>
    <property type="match status" value="2"/>
</dbReference>
<feature type="transmembrane region" description="Helical" evidence="8">
    <location>
        <begin position="347"/>
        <end position="370"/>
    </location>
</feature>
<dbReference type="InterPro" id="IPR008271">
    <property type="entry name" value="Ser/Thr_kinase_AS"/>
</dbReference>
<dbReference type="InterPro" id="IPR017441">
    <property type="entry name" value="Protein_kinase_ATP_BS"/>
</dbReference>
<organism evidence="10 11">
    <name type="scientific">Ktedonobacter robiniae</name>
    <dbReference type="NCBI Taxonomy" id="2778365"/>
    <lineage>
        <taxon>Bacteria</taxon>
        <taxon>Bacillati</taxon>
        <taxon>Chloroflexota</taxon>
        <taxon>Ktedonobacteria</taxon>
        <taxon>Ktedonobacterales</taxon>
        <taxon>Ktedonobacteraceae</taxon>
        <taxon>Ktedonobacter</taxon>
    </lineage>
</organism>
<sequence>MSDYRGRQVGNYHLTRLLGKGGFASVYLGEHRYLGSQAAVKVMPTALTKENRELFLQEARVLAQLNYPGIVRILEFGIDEASESTYLAMQYAPRGTTRTLYPRGTRPPLKVITSYIAQVAASLQYAHEHKIVHRDIKPENLLIDREGQVLLSDFGIAMIANSVREEHAQDTIAGTIFYMAPEQLQGKPGAASDQYALGIVAYEWLCGQTPFIGSTSEVLAQHLLTPPYPLRYYQPEFPDELEQVVLRALAKEPEKRFPSMLAFAQSFAQASAAVSAPDIVHGGDRRMRERASRDYGTLFGASRTLQASASEQVAVALQATERRQQQVQIPVPPEKPAPSTSRLSRRALLVGGVGVAGVAGLGALGCFWFWRKAPPVVTEDEIAVYRRAHQKVGYVAWLPDSKRVLTFLDDTDAYLWDAQTGANEQWLYPGARLYGTTLLKNICLAPDGKQYALATDRGLLLGHLNADIYETLATPHYLLNMYWSPGGDFLVLVTSNGLEIWDVRQKKQVYIDNTVKFPQGQLDSMLQWEPGGRAIASLTQSSDARGENSRELVNLWSTQAGAYGKVQALFTRADVDAQALAWSPDGTMLAVSYQNADVQVWDVARQRVVFACAPALKGPQVLAWSPDGRYLLGARDYENKDANLYVWQMQGGAQRGKVVKVYRGHTQPICSVSWSPDSRMLLSGSGLDEGFSTTNGDATARVWRAPG</sequence>
<protein>
    <recommendedName>
        <fullName evidence="1">non-specific serine/threonine protein kinase</fullName>
        <ecNumber evidence="1">2.7.11.1</ecNumber>
    </recommendedName>
</protein>
<dbReference type="CDD" id="cd14014">
    <property type="entry name" value="STKc_PknB_like"/>
    <property type="match status" value="1"/>
</dbReference>
<dbReference type="PROSITE" id="PS00107">
    <property type="entry name" value="PROTEIN_KINASE_ATP"/>
    <property type="match status" value="1"/>
</dbReference>
<dbReference type="PROSITE" id="PS50011">
    <property type="entry name" value="PROTEIN_KINASE_DOM"/>
    <property type="match status" value="1"/>
</dbReference>
<evidence type="ECO:0000256" key="2">
    <source>
        <dbReference type="ARBA" id="ARBA00022679"/>
    </source>
</evidence>
<keyword evidence="8" id="KW-0812">Transmembrane</keyword>
<feature type="domain" description="Protein kinase" evidence="9">
    <location>
        <begin position="12"/>
        <end position="268"/>
    </location>
</feature>
<dbReference type="RefSeq" id="WP_201368871.1">
    <property type="nucleotide sequence ID" value="NZ_BNJG01000001.1"/>
</dbReference>
<dbReference type="PANTHER" id="PTHR43289:SF6">
    <property type="entry name" value="SERINE_THREONINE-PROTEIN KINASE NEKL-3"/>
    <property type="match status" value="1"/>
</dbReference>